<reference evidence="2" key="2">
    <citation type="submission" date="2016-06" db="EMBL/GenBank/DDBJ databases">
        <authorList>
            <person name="Nicholson A.C."/>
        </authorList>
    </citation>
    <scope>NUCLEOTIDE SEQUENCE [LARGE SCALE GENOMIC DNA]</scope>
    <source>
        <strain evidence="2">E6809</strain>
    </source>
</reference>
<evidence type="ECO:0000313" key="2">
    <source>
        <dbReference type="EMBL" id="OPB53426.1"/>
    </source>
</evidence>
<reference evidence="1 3" key="1">
    <citation type="submission" date="2016-02" db="EMBL/GenBank/DDBJ databases">
        <authorList>
            <person name="Nicholson A.C."/>
            <person name="Humrighouse B.W."/>
            <person name="Loparev V."/>
            <person name="Emery B."/>
            <person name="Graziano J."/>
            <person name="McQuiston J.R."/>
        </authorList>
    </citation>
    <scope>NUCLEOTIDE SEQUENCE [LARGE SCALE GENOMIC DNA]</scope>
    <source>
        <strain evidence="1 3">E6809</strain>
    </source>
</reference>
<dbReference type="AlphaFoldDB" id="A0A494JC42"/>
<dbReference type="EMBL" id="CP014339">
    <property type="protein sequence ID" value="AQX52429.1"/>
    <property type="molecule type" value="Genomic_DNA"/>
</dbReference>
<protein>
    <submittedName>
        <fullName evidence="2">Uncharacterized protein</fullName>
    </submittedName>
</protein>
<dbReference type="EMBL" id="MAHS01000001">
    <property type="protein sequence ID" value="OPB53426.1"/>
    <property type="molecule type" value="Genomic_DNA"/>
</dbReference>
<dbReference type="InterPro" id="IPR054052">
    <property type="entry name" value="Y16Q-like"/>
</dbReference>
<name>A0A494JC42_9FLAO</name>
<gene>
    <name evidence="1" type="ORF">AYC66_17870</name>
    <name evidence="2" type="ORF">BAY09_10960</name>
</gene>
<proteinExistence type="predicted"/>
<accession>A0A494JC42</accession>
<evidence type="ECO:0000313" key="3">
    <source>
        <dbReference type="Proteomes" id="UP000189738"/>
    </source>
</evidence>
<evidence type="ECO:0000313" key="1">
    <source>
        <dbReference type="EMBL" id="AQX52429.1"/>
    </source>
</evidence>
<sequence>MKKDNLQPHQQRVVEEHKELKERHSKLWDFIMENPTYLKLPEEEQADLKIQLDAMATYVDVLERRINRF</sequence>
<dbReference type="Proteomes" id="UP000189738">
    <property type="component" value="Chromosome"/>
</dbReference>
<organism evidence="2">
    <name type="scientific">Elizabethkingia anophelis</name>
    <dbReference type="NCBI Taxonomy" id="1117645"/>
    <lineage>
        <taxon>Bacteria</taxon>
        <taxon>Pseudomonadati</taxon>
        <taxon>Bacteroidota</taxon>
        <taxon>Flavobacteriia</taxon>
        <taxon>Flavobacteriales</taxon>
        <taxon>Weeksellaceae</taxon>
        <taxon>Elizabethkingia</taxon>
    </lineage>
</organism>
<dbReference type="RefSeq" id="WP_078719791.1">
    <property type="nucleotide sequence ID" value="NZ_CP014339.1"/>
</dbReference>
<dbReference type="Pfam" id="PF21825">
    <property type="entry name" value="crAss001_48"/>
    <property type="match status" value="1"/>
</dbReference>